<name>A0A395M8L9_9HYPO</name>
<keyword evidence="5" id="KW-1185">Reference proteome</keyword>
<dbReference type="InterPro" id="IPR049492">
    <property type="entry name" value="BD-FAE-like_dom"/>
</dbReference>
<evidence type="ECO:0000256" key="1">
    <source>
        <dbReference type="ARBA" id="ARBA00022801"/>
    </source>
</evidence>
<dbReference type="InterPro" id="IPR001375">
    <property type="entry name" value="Peptidase_S9_cat"/>
</dbReference>
<dbReference type="STRING" id="2594813.A0A395M8L9"/>
<evidence type="ECO:0000313" key="4">
    <source>
        <dbReference type="EMBL" id="RFN44221.1"/>
    </source>
</evidence>
<gene>
    <name evidence="4" type="ORF">FIE12Z_11547</name>
</gene>
<dbReference type="InterPro" id="IPR050300">
    <property type="entry name" value="GDXG_lipolytic_enzyme"/>
</dbReference>
<feature type="domain" description="Peptidase S9 prolyl oligopeptidase catalytic" evidence="2">
    <location>
        <begin position="283"/>
        <end position="365"/>
    </location>
</feature>
<sequence length="369" mass="40948">MGSRKFRGRGVARNTLNPTPALTMKKNMNSFFQAPWRLATDSIPRGYSAHSMASPVPFKVVYKVAQGSEIDATVFLPPNSHAPCPVLINIHGGAFMLGASEMVNQDQIQDCLDRGWIVVVPNHRLCPQVDLLEGPMQDCRDLLRWIYEHGLERSIHKNTHPHTCDLDHVFAFGTSSGGHLALSLGFGVPRSVAGILDFYGPCLFKDPFWTSSLPHVAAKLPSNLTPEFLNRVFEENPVPIRGGVSLEGQASAAGPNFDDPRQAFALTQIANGNVLDTIFPSREWQKVDPILNIKSKFPPTFIVHGLADTMVPISLSRALIQQLKKHNIQSQLLEIPDEEHTFAARMKVGSSTWNLQKQAFDFLRDLIKD</sequence>
<dbReference type="GO" id="GO:0006508">
    <property type="term" value="P:proteolysis"/>
    <property type="evidence" value="ECO:0007669"/>
    <property type="project" value="InterPro"/>
</dbReference>
<dbReference type="AlphaFoldDB" id="A0A395M8L9"/>
<accession>A0A395M8L9</accession>
<proteinExistence type="predicted"/>
<feature type="domain" description="BD-FAE-like" evidence="3">
    <location>
        <begin position="74"/>
        <end position="186"/>
    </location>
</feature>
<dbReference type="PANTHER" id="PTHR48081:SF3">
    <property type="entry name" value="ALPHA_BETA HYDROLASE FOLD-3 DOMAIN-CONTAINING PROTEIN"/>
    <property type="match status" value="1"/>
</dbReference>
<dbReference type="Pfam" id="PF00326">
    <property type="entry name" value="Peptidase_S9"/>
    <property type="match status" value="1"/>
</dbReference>
<comment type="caution">
    <text evidence="4">The sequence shown here is derived from an EMBL/GenBank/DDBJ whole genome shotgun (WGS) entry which is preliminary data.</text>
</comment>
<dbReference type="PANTHER" id="PTHR48081">
    <property type="entry name" value="AB HYDROLASE SUPERFAMILY PROTEIN C4A8.06C"/>
    <property type="match status" value="1"/>
</dbReference>
<dbReference type="SUPFAM" id="SSF53474">
    <property type="entry name" value="alpha/beta-Hydrolases"/>
    <property type="match status" value="1"/>
</dbReference>
<protein>
    <submittedName>
        <fullName evidence="4">Uncharacterized protein</fullName>
    </submittedName>
</protein>
<dbReference type="Pfam" id="PF20434">
    <property type="entry name" value="BD-FAE"/>
    <property type="match status" value="1"/>
</dbReference>
<dbReference type="GO" id="GO:0008236">
    <property type="term" value="F:serine-type peptidase activity"/>
    <property type="evidence" value="ECO:0007669"/>
    <property type="project" value="InterPro"/>
</dbReference>
<evidence type="ECO:0000259" key="2">
    <source>
        <dbReference type="Pfam" id="PF00326"/>
    </source>
</evidence>
<organism evidence="4 5">
    <name type="scientific">Fusarium flagelliforme</name>
    <dbReference type="NCBI Taxonomy" id="2675880"/>
    <lineage>
        <taxon>Eukaryota</taxon>
        <taxon>Fungi</taxon>
        <taxon>Dikarya</taxon>
        <taxon>Ascomycota</taxon>
        <taxon>Pezizomycotina</taxon>
        <taxon>Sordariomycetes</taxon>
        <taxon>Hypocreomycetidae</taxon>
        <taxon>Hypocreales</taxon>
        <taxon>Nectriaceae</taxon>
        <taxon>Fusarium</taxon>
        <taxon>Fusarium incarnatum-equiseti species complex</taxon>
    </lineage>
</organism>
<dbReference type="Proteomes" id="UP000265631">
    <property type="component" value="Unassembled WGS sequence"/>
</dbReference>
<keyword evidence="1" id="KW-0378">Hydrolase</keyword>
<evidence type="ECO:0000313" key="5">
    <source>
        <dbReference type="Proteomes" id="UP000265631"/>
    </source>
</evidence>
<dbReference type="InterPro" id="IPR029058">
    <property type="entry name" value="AB_hydrolase_fold"/>
</dbReference>
<dbReference type="EMBL" id="PXXK01000452">
    <property type="protein sequence ID" value="RFN44221.1"/>
    <property type="molecule type" value="Genomic_DNA"/>
</dbReference>
<dbReference type="Gene3D" id="3.40.50.1820">
    <property type="entry name" value="alpha/beta hydrolase"/>
    <property type="match status" value="1"/>
</dbReference>
<evidence type="ECO:0000259" key="3">
    <source>
        <dbReference type="Pfam" id="PF20434"/>
    </source>
</evidence>
<reference evidence="4 5" key="1">
    <citation type="journal article" date="2018" name="PLoS Pathog.">
        <title>Evolution of structural diversity of trichothecenes, a family of toxins produced by plant pathogenic and entomopathogenic fungi.</title>
        <authorList>
            <person name="Proctor R.H."/>
            <person name="McCormick S.P."/>
            <person name="Kim H.S."/>
            <person name="Cardoza R.E."/>
            <person name="Stanley A.M."/>
            <person name="Lindo L."/>
            <person name="Kelly A."/>
            <person name="Brown D.W."/>
            <person name="Lee T."/>
            <person name="Vaughan M.M."/>
            <person name="Alexander N.J."/>
            <person name="Busman M."/>
            <person name="Gutierrez S."/>
        </authorList>
    </citation>
    <scope>NUCLEOTIDE SEQUENCE [LARGE SCALE GENOMIC DNA]</scope>
    <source>
        <strain evidence="4 5">NRRL 13405</strain>
    </source>
</reference>